<dbReference type="PANTHER" id="PTHR45628">
    <property type="entry name" value="VOLTAGE-DEPENDENT CALCIUM CHANNEL TYPE A SUBUNIT ALPHA-1"/>
    <property type="match status" value="1"/>
</dbReference>
<feature type="transmembrane region" description="Helical" evidence="14">
    <location>
        <begin position="489"/>
        <end position="514"/>
    </location>
</feature>
<evidence type="ECO:0000256" key="14">
    <source>
        <dbReference type="SAM" id="Phobius"/>
    </source>
</evidence>
<evidence type="ECO:0000256" key="13">
    <source>
        <dbReference type="SAM" id="MobiDB-lite"/>
    </source>
</evidence>
<gene>
    <name evidence="16" type="ORF">EVOR1521_LOCUS22392</name>
</gene>
<dbReference type="InterPro" id="IPR027359">
    <property type="entry name" value="Volt_channel_dom_sf"/>
</dbReference>
<keyword evidence="12" id="KW-0407">Ion channel</keyword>
<dbReference type="Proteomes" id="UP001178507">
    <property type="component" value="Unassembled WGS sequence"/>
</dbReference>
<keyword evidence="11" id="KW-0325">Glycoprotein</keyword>
<evidence type="ECO:0000313" key="16">
    <source>
        <dbReference type="EMBL" id="CAJ1398657.1"/>
    </source>
</evidence>
<accession>A0AA36J2Z5</accession>
<evidence type="ECO:0000256" key="10">
    <source>
        <dbReference type="ARBA" id="ARBA00023136"/>
    </source>
</evidence>
<evidence type="ECO:0000256" key="1">
    <source>
        <dbReference type="ARBA" id="ARBA00004141"/>
    </source>
</evidence>
<feature type="compositionally biased region" description="Basic and acidic residues" evidence="13">
    <location>
        <begin position="326"/>
        <end position="341"/>
    </location>
</feature>
<comment type="subcellular location">
    <subcellularLocation>
        <location evidence="1">Membrane</location>
        <topology evidence="1">Multi-pass membrane protein</topology>
    </subcellularLocation>
</comment>
<dbReference type="GO" id="GO:0008331">
    <property type="term" value="F:high voltage-gated calcium channel activity"/>
    <property type="evidence" value="ECO:0007669"/>
    <property type="project" value="TreeGrafter"/>
</dbReference>
<feature type="region of interest" description="Disordered" evidence="13">
    <location>
        <begin position="322"/>
        <end position="360"/>
    </location>
</feature>
<evidence type="ECO:0000259" key="15">
    <source>
        <dbReference type="Pfam" id="PF00520"/>
    </source>
</evidence>
<keyword evidence="5 14" id="KW-0812">Transmembrane</keyword>
<dbReference type="PANTHER" id="PTHR45628:SF7">
    <property type="entry name" value="VOLTAGE-DEPENDENT CALCIUM CHANNEL TYPE A SUBUNIT ALPHA-1"/>
    <property type="match status" value="1"/>
</dbReference>
<evidence type="ECO:0000256" key="12">
    <source>
        <dbReference type="ARBA" id="ARBA00023303"/>
    </source>
</evidence>
<dbReference type="SUPFAM" id="SSF81324">
    <property type="entry name" value="Voltage-gated potassium channels"/>
    <property type="match status" value="1"/>
</dbReference>
<evidence type="ECO:0000256" key="11">
    <source>
        <dbReference type="ARBA" id="ARBA00023180"/>
    </source>
</evidence>
<evidence type="ECO:0000256" key="3">
    <source>
        <dbReference type="ARBA" id="ARBA00022568"/>
    </source>
</evidence>
<proteinExistence type="predicted"/>
<keyword evidence="2" id="KW-0813">Transport</keyword>
<dbReference type="GO" id="GO:0098703">
    <property type="term" value="P:calcium ion import across plasma membrane"/>
    <property type="evidence" value="ECO:0007669"/>
    <property type="project" value="TreeGrafter"/>
</dbReference>
<protein>
    <recommendedName>
        <fullName evidence="15">Ion transport domain-containing protein</fullName>
    </recommendedName>
</protein>
<dbReference type="GO" id="GO:0005891">
    <property type="term" value="C:voltage-gated calcium channel complex"/>
    <property type="evidence" value="ECO:0007669"/>
    <property type="project" value="TreeGrafter"/>
</dbReference>
<keyword evidence="4" id="KW-0107">Calcium channel</keyword>
<feature type="compositionally biased region" description="Basic residues" evidence="13">
    <location>
        <begin position="342"/>
        <end position="351"/>
    </location>
</feature>
<dbReference type="InterPro" id="IPR050599">
    <property type="entry name" value="VDCC_alpha-1_subunit"/>
</dbReference>
<keyword evidence="9" id="KW-0406">Ion transport</keyword>
<feature type="domain" description="Ion transport" evidence="15">
    <location>
        <begin position="403"/>
        <end position="647"/>
    </location>
</feature>
<dbReference type="EMBL" id="CAUJNA010003306">
    <property type="protein sequence ID" value="CAJ1398657.1"/>
    <property type="molecule type" value="Genomic_DNA"/>
</dbReference>
<dbReference type="InterPro" id="IPR005821">
    <property type="entry name" value="Ion_trans_dom"/>
</dbReference>
<name>A0AA36J2Z5_9DINO</name>
<dbReference type="Pfam" id="PF00520">
    <property type="entry name" value="Ion_trans"/>
    <property type="match status" value="1"/>
</dbReference>
<evidence type="ECO:0000256" key="8">
    <source>
        <dbReference type="ARBA" id="ARBA00022989"/>
    </source>
</evidence>
<evidence type="ECO:0000256" key="9">
    <source>
        <dbReference type="ARBA" id="ARBA00023065"/>
    </source>
</evidence>
<dbReference type="AlphaFoldDB" id="A0AA36J2Z5"/>
<feature type="compositionally biased region" description="Basic and acidic residues" evidence="13">
    <location>
        <begin position="98"/>
        <end position="117"/>
    </location>
</feature>
<dbReference type="Gene3D" id="1.20.120.350">
    <property type="entry name" value="Voltage-gated potassium channels. Chain C"/>
    <property type="match status" value="1"/>
</dbReference>
<keyword evidence="10 14" id="KW-0472">Membrane</keyword>
<evidence type="ECO:0000256" key="6">
    <source>
        <dbReference type="ARBA" id="ARBA00022837"/>
    </source>
</evidence>
<feature type="transmembrane region" description="Helical" evidence="14">
    <location>
        <begin position="535"/>
        <end position="564"/>
    </location>
</feature>
<feature type="region of interest" description="Disordered" evidence="13">
    <location>
        <begin position="783"/>
        <end position="819"/>
    </location>
</feature>
<feature type="compositionally biased region" description="Polar residues" evidence="13">
    <location>
        <begin position="804"/>
        <end position="819"/>
    </location>
</feature>
<keyword evidence="17" id="KW-1185">Reference proteome</keyword>
<keyword evidence="8 14" id="KW-1133">Transmembrane helix</keyword>
<sequence length="819" mass="91960">MPGSDSLNISYIERAPRRNPNVQAFNRGKEAAYAEALEFCRQGLGFLGDEILLNVRSEMKQTAESIRSEVAELVDSHQQDISDKLDALAGQMHGFTSVEKRSRSPEGRSSDKSEANRRLVLRREEQIVQIHEQLAKMSEQLNKVQKKTDMDMFMQQVAGKIDMQKMLDVQTMQVLQKVRELQQTCPPDLSLALSELQAAQAPPVDLTPIFAEVRRSQHVLQEDFQVLMQEVSKVQQHLQLDHLPMMTDQYETACAVDFESEAKDPETLVEPFDAELLETKDSDKEGKKVKVVQFDETAIRNEDEQSISLKVKKLKRVREMSAQTDKSLRDSHAQTDLDFSRHTKKSHRSAPKSKPVQPVAQLRPGLQDKDAFKERARKALLRPQYNVFDHYHTSGFCQSVARHYVFDNLTVTMVALNAVWIAIDIDYNSSAVLTQADTVFQVVEHSFCTYFFLEILIRFGAFAQKRRALVDPWFMFDAVLVLNMVVETWFVPIIILAAGSGGSDFVNISFLRMMRMVKLLRLSRISRFIRSVPELVIILKAMGFAARSVMVFFLVWLVIIYVFAVVLRQATQESEVGSVLFPSVPDAMNTLLLDGLLADYSPFIKSMGEHSPFLYVGGLAYVLLVAITVMYMLVGCLVEAVGAIASSQKEGLAISYVAGTVRTKMESLGHSPDAAISLQDFQQYLTDPEIAGILASVKVDVVILGEMLEMVYEDLERQNEAMTFEKMVELMLNGRGSNVATVRDIKELLRMIKSAVKVAGIETSKRMTEELNSMTATLQTLRDEGAESAVGSDSSDEGRVIGPRSSSTRKASHTPHGNW</sequence>
<comment type="caution">
    <text evidence="16">The sequence shown here is derived from an EMBL/GenBank/DDBJ whole genome shotgun (WGS) entry which is preliminary data.</text>
</comment>
<evidence type="ECO:0000256" key="7">
    <source>
        <dbReference type="ARBA" id="ARBA00022882"/>
    </source>
</evidence>
<feature type="region of interest" description="Disordered" evidence="13">
    <location>
        <begin position="95"/>
        <end position="117"/>
    </location>
</feature>
<organism evidence="16 17">
    <name type="scientific">Effrenium voratum</name>
    <dbReference type="NCBI Taxonomy" id="2562239"/>
    <lineage>
        <taxon>Eukaryota</taxon>
        <taxon>Sar</taxon>
        <taxon>Alveolata</taxon>
        <taxon>Dinophyceae</taxon>
        <taxon>Suessiales</taxon>
        <taxon>Symbiodiniaceae</taxon>
        <taxon>Effrenium</taxon>
    </lineage>
</organism>
<reference evidence="16" key="1">
    <citation type="submission" date="2023-08" db="EMBL/GenBank/DDBJ databases">
        <authorList>
            <person name="Chen Y."/>
            <person name="Shah S."/>
            <person name="Dougan E. K."/>
            <person name="Thang M."/>
            <person name="Chan C."/>
        </authorList>
    </citation>
    <scope>NUCLEOTIDE SEQUENCE</scope>
</reference>
<feature type="transmembrane region" description="Helical" evidence="14">
    <location>
        <begin position="613"/>
        <end position="638"/>
    </location>
</feature>
<evidence type="ECO:0000256" key="4">
    <source>
        <dbReference type="ARBA" id="ARBA00022673"/>
    </source>
</evidence>
<evidence type="ECO:0000313" key="17">
    <source>
        <dbReference type="Proteomes" id="UP001178507"/>
    </source>
</evidence>
<keyword evidence="3" id="KW-0109">Calcium transport</keyword>
<evidence type="ECO:0000256" key="2">
    <source>
        <dbReference type="ARBA" id="ARBA00022448"/>
    </source>
</evidence>
<keyword evidence="7" id="KW-0851">Voltage-gated channel</keyword>
<keyword evidence="6" id="KW-0106">Calcium</keyword>
<evidence type="ECO:0000256" key="5">
    <source>
        <dbReference type="ARBA" id="ARBA00022692"/>
    </source>
</evidence>